<dbReference type="PANTHER" id="PTHR33969">
    <property type="entry name" value="SEGREGATION AND CONDENSATION PROTEIN A"/>
    <property type="match status" value="1"/>
</dbReference>
<protein>
    <recommendedName>
        <fullName evidence="1">Segregation and condensation protein A</fullName>
    </recommendedName>
</protein>
<dbReference type="AlphaFoldDB" id="A0A918RSU4"/>
<proteinExistence type="predicted"/>
<organism evidence="2 3">
    <name type="scientific">Devosia pacifica</name>
    <dbReference type="NCBI Taxonomy" id="1335967"/>
    <lineage>
        <taxon>Bacteria</taxon>
        <taxon>Pseudomonadati</taxon>
        <taxon>Pseudomonadota</taxon>
        <taxon>Alphaproteobacteria</taxon>
        <taxon>Hyphomicrobiales</taxon>
        <taxon>Devosiaceae</taxon>
        <taxon>Devosia</taxon>
    </lineage>
</organism>
<comment type="caution">
    <text evidence="2">The sequence shown here is derived from an EMBL/GenBank/DDBJ whole genome shotgun (WGS) entry which is preliminary data.</text>
</comment>
<dbReference type="Gene3D" id="6.10.250.2410">
    <property type="match status" value="1"/>
</dbReference>
<keyword evidence="3" id="KW-1185">Reference proteome</keyword>
<reference evidence="2" key="2">
    <citation type="submission" date="2020-09" db="EMBL/GenBank/DDBJ databases">
        <authorList>
            <person name="Sun Q."/>
            <person name="Kim S."/>
        </authorList>
    </citation>
    <scope>NUCLEOTIDE SEQUENCE</scope>
    <source>
        <strain evidence="2">KCTC 32437</strain>
    </source>
</reference>
<evidence type="ECO:0000313" key="2">
    <source>
        <dbReference type="EMBL" id="GHA10987.1"/>
    </source>
</evidence>
<accession>A0A918RSU4</accession>
<evidence type="ECO:0000313" key="3">
    <source>
        <dbReference type="Proteomes" id="UP000646579"/>
    </source>
</evidence>
<dbReference type="Proteomes" id="UP000646579">
    <property type="component" value="Unassembled WGS sequence"/>
</dbReference>
<dbReference type="EMBL" id="BMZE01000001">
    <property type="protein sequence ID" value="GHA10987.1"/>
    <property type="molecule type" value="Genomic_DNA"/>
</dbReference>
<dbReference type="InterPro" id="IPR003768">
    <property type="entry name" value="ScpA"/>
</dbReference>
<sequence length="264" mass="30407">MTDEGSDWLGQSATQHRELADSLLVEVDGYEGPLDLLLEMARRQKVDLAAISILQLAEQYLEFVESARQRRIEIAADYLVMAAWLAYLKSRLMVPQAPAEEELSGEMMAALLQFRLRRLEAMRRAATALFGRPQLNQAVFARGQPEALTINRTSTWEATLYDLLKAYAHQRERRVDTNYQPIRRTVWSLQEAHELLDRLIGASFEWVALDSYLEHYLTRQEERAMIRASSFSASLEMVRQGELELRQDKTFGPLFMRRKAAAPE</sequence>
<dbReference type="RefSeq" id="WP_189422510.1">
    <property type="nucleotide sequence ID" value="NZ_BMZE01000001.1"/>
</dbReference>
<dbReference type="Pfam" id="PF02616">
    <property type="entry name" value="SMC_ScpA"/>
    <property type="match status" value="1"/>
</dbReference>
<dbReference type="PANTHER" id="PTHR33969:SF2">
    <property type="entry name" value="SEGREGATION AND CONDENSATION PROTEIN A"/>
    <property type="match status" value="1"/>
</dbReference>
<gene>
    <name evidence="2" type="ORF">GCM10007989_01610</name>
</gene>
<reference evidence="2" key="1">
    <citation type="journal article" date="2014" name="Int. J. Syst. Evol. Microbiol.">
        <title>Complete genome sequence of Corynebacterium casei LMG S-19264T (=DSM 44701T), isolated from a smear-ripened cheese.</title>
        <authorList>
            <consortium name="US DOE Joint Genome Institute (JGI-PGF)"/>
            <person name="Walter F."/>
            <person name="Albersmeier A."/>
            <person name="Kalinowski J."/>
            <person name="Ruckert C."/>
        </authorList>
    </citation>
    <scope>NUCLEOTIDE SEQUENCE</scope>
    <source>
        <strain evidence="2">KCTC 32437</strain>
    </source>
</reference>
<evidence type="ECO:0000256" key="1">
    <source>
        <dbReference type="ARBA" id="ARBA00044777"/>
    </source>
</evidence>
<name>A0A918RSU4_9HYPH</name>